<dbReference type="VEuPathDB" id="FungiDB:SDRG_07067"/>
<evidence type="ECO:0000313" key="7">
    <source>
        <dbReference type="EMBL" id="EQC35355.1"/>
    </source>
</evidence>
<feature type="compositionally biased region" description="Low complexity" evidence="4">
    <location>
        <begin position="222"/>
        <end position="271"/>
    </location>
</feature>
<dbReference type="AlphaFoldDB" id="T0QNF0"/>
<dbReference type="eggNOG" id="KOG4356">
    <property type="taxonomic scope" value="Eukaryota"/>
</dbReference>
<dbReference type="Pfam" id="PF18201">
    <property type="entry name" value="PIH1_CS"/>
    <property type="match status" value="1"/>
</dbReference>
<evidence type="ECO:0000256" key="4">
    <source>
        <dbReference type="SAM" id="MobiDB-lite"/>
    </source>
</evidence>
<evidence type="ECO:0000256" key="1">
    <source>
        <dbReference type="ARBA" id="ARBA00004496"/>
    </source>
</evidence>
<dbReference type="EMBL" id="JH767151">
    <property type="protein sequence ID" value="EQC35355.1"/>
    <property type="molecule type" value="Genomic_DNA"/>
</dbReference>
<protein>
    <recommendedName>
        <fullName evidence="3">Protein kintoun</fullName>
    </recommendedName>
    <alternativeName>
        <fullName evidence="3">Dynein assembly factor 2, axonemal homolog</fullName>
    </alternativeName>
</protein>
<dbReference type="PANTHER" id="PTHR22997:SF0">
    <property type="entry name" value="PIH1 DOMAIN-CONTAINING PROTEIN 1"/>
    <property type="match status" value="1"/>
</dbReference>
<evidence type="ECO:0000256" key="3">
    <source>
        <dbReference type="HAMAP-Rule" id="MF_03069"/>
    </source>
</evidence>
<evidence type="ECO:0000259" key="5">
    <source>
        <dbReference type="Pfam" id="PF08190"/>
    </source>
</evidence>
<dbReference type="InterPro" id="IPR041442">
    <property type="entry name" value="PIH1D1/2/3_CS-like"/>
</dbReference>
<feature type="domain" description="PIH1D1/2/3 CS-like" evidence="6">
    <location>
        <begin position="296"/>
        <end position="389"/>
    </location>
</feature>
<dbReference type="Pfam" id="PF08190">
    <property type="entry name" value="PIH1"/>
    <property type="match status" value="1"/>
</dbReference>
<dbReference type="Proteomes" id="UP000030762">
    <property type="component" value="Unassembled WGS sequence"/>
</dbReference>
<dbReference type="GeneID" id="19947794"/>
<accession>T0QNF0</accession>
<dbReference type="OMA" id="DHMENGE"/>
<dbReference type="PANTHER" id="PTHR22997">
    <property type="entry name" value="PIH1 DOMAIN-CONTAINING PROTEIN 1"/>
    <property type="match status" value="1"/>
</dbReference>
<evidence type="ECO:0000313" key="8">
    <source>
        <dbReference type="Proteomes" id="UP000030762"/>
    </source>
</evidence>
<dbReference type="InParanoid" id="T0QNF0"/>
<dbReference type="GO" id="GO:0060285">
    <property type="term" value="P:cilium-dependent cell motility"/>
    <property type="evidence" value="ECO:0007669"/>
    <property type="project" value="UniProtKB-UniRule"/>
</dbReference>
<comment type="similarity">
    <text evidence="3">Belongs to the PIH1 family. Kintoun subfamily.</text>
</comment>
<sequence>MAGEDPSPLEAAFAAAAADKARADKFDMTPDEQQSFVKAMKDPEFRSLLNEYMLEISDPTHRAEQEAYLRQLENDNKVPTDKQLVLPTPGFVLKTKLEARKLFVNICSSDKIQPPSSTKVAPSPQVAAGTSWNLPYCVGPQRMEHDKGGKAVMTFDVCYHPQTLARGRDSPAFLKMLIGTALDGVDLALSKTNPNDGHVSRDYHILKGVQYKTGSPITMCISTPKAPTESAPSTSAAKLNSPAAAPRAKAPTTTSAKANTKPDTKPSSTKPTTPPSPTPATTETKPAIVAAKPAIVFQIVQRGQFDMADHMENGEKKLFRPRELVLKMDLPTHTSAAGIDLDVSATQVKVESTAYAPLCIDLPFPVVEAKGVAKFDKATKKLIVTLPVIPEAPRPPTLTPRVEETCEEATADDVNSDTQTAKTVQYDAVEATTTVAATVSPSPGIEAATPKLPPTDEFAMYREFAAMALHDKPRITYKTPRVTAQETESHVSYIVHVCGIEAATVSIVEEANVARLHFRAADGLWFEWSFSVANTAEWTHDIATTNMAIMCTKFGALRVRTPPFRTSTSDHGASISLLVDVASVDPLSVETEFTPSRMTLRFRTLREAQSYCLIQDFDDAPLEPGQCSVASVADDNMLVVLRVGKAETPGHASEAVVATMAPSTKDALISRFTNDVMYELD</sequence>
<proteinExistence type="inferred from homology"/>
<dbReference type="RefSeq" id="XP_008611105.1">
    <property type="nucleotide sequence ID" value="XM_008612883.1"/>
</dbReference>
<dbReference type="STRING" id="1156394.T0QNF0"/>
<dbReference type="GO" id="GO:0070286">
    <property type="term" value="P:axonemal dynein complex assembly"/>
    <property type="evidence" value="ECO:0007669"/>
    <property type="project" value="UniProtKB-UniRule"/>
</dbReference>
<evidence type="ECO:0000259" key="6">
    <source>
        <dbReference type="Pfam" id="PF18201"/>
    </source>
</evidence>
<dbReference type="OrthoDB" id="5135119at2759"/>
<feature type="region of interest" description="Disordered" evidence="4">
    <location>
        <begin position="222"/>
        <end position="287"/>
    </location>
</feature>
<organism evidence="7 8">
    <name type="scientific">Saprolegnia diclina (strain VS20)</name>
    <dbReference type="NCBI Taxonomy" id="1156394"/>
    <lineage>
        <taxon>Eukaryota</taxon>
        <taxon>Sar</taxon>
        <taxon>Stramenopiles</taxon>
        <taxon>Oomycota</taxon>
        <taxon>Saprolegniomycetes</taxon>
        <taxon>Saprolegniales</taxon>
        <taxon>Saprolegniaceae</taxon>
        <taxon>Saprolegnia</taxon>
    </lineage>
</organism>
<keyword evidence="2 3" id="KW-0963">Cytoplasm</keyword>
<dbReference type="HAMAP" id="MF_03069">
    <property type="entry name" value="Kintoun"/>
    <property type="match status" value="1"/>
</dbReference>
<dbReference type="InterPro" id="IPR034727">
    <property type="entry name" value="Kintoun"/>
</dbReference>
<keyword evidence="8" id="KW-1185">Reference proteome</keyword>
<evidence type="ECO:0000256" key="2">
    <source>
        <dbReference type="ARBA" id="ARBA00022490"/>
    </source>
</evidence>
<dbReference type="InterPro" id="IPR050734">
    <property type="entry name" value="PIH1/Kintoun_subfamily"/>
</dbReference>
<feature type="domain" description="PIH1 N-terminal" evidence="5">
    <location>
        <begin position="56"/>
        <end position="189"/>
    </location>
</feature>
<gene>
    <name evidence="7" type="ORF">SDRG_07067</name>
</gene>
<reference evidence="7 8" key="1">
    <citation type="submission" date="2012-04" db="EMBL/GenBank/DDBJ databases">
        <title>The Genome Sequence of Saprolegnia declina VS20.</title>
        <authorList>
            <consortium name="The Broad Institute Genome Sequencing Platform"/>
            <person name="Russ C."/>
            <person name="Nusbaum C."/>
            <person name="Tyler B."/>
            <person name="van West P."/>
            <person name="Dieguez-Uribeondo J."/>
            <person name="de Bruijn I."/>
            <person name="Tripathy S."/>
            <person name="Jiang R."/>
            <person name="Young S.K."/>
            <person name="Zeng Q."/>
            <person name="Gargeya S."/>
            <person name="Fitzgerald M."/>
            <person name="Haas B."/>
            <person name="Abouelleil A."/>
            <person name="Alvarado L."/>
            <person name="Arachchi H.M."/>
            <person name="Berlin A."/>
            <person name="Chapman S.B."/>
            <person name="Goldberg J."/>
            <person name="Griggs A."/>
            <person name="Gujja S."/>
            <person name="Hansen M."/>
            <person name="Howarth C."/>
            <person name="Imamovic A."/>
            <person name="Larimer J."/>
            <person name="McCowen C."/>
            <person name="Montmayeur A."/>
            <person name="Murphy C."/>
            <person name="Neiman D."/>
            <person name="Pearson M."/>
            <person name="Priest M."/>
            <person name="Roberts A."/>
            <person name="Saif S."/>
            <person name="Shea T."/>
            <person name="Sisk P."/>
            <person name="Sykes S."/>
            <person name="Wortman J."/>
            <person name="Nusbaum C."/>
            <person name="Birren B."/>
        </authorList>
    </citation>
    <scope>NUCLEOTIDE SEQUENCE [LARGE SCALE GENOMIC DNA]</scope>
    <source>
        <strain evidence="7 8">VS20</strain>
    </source>
</reference>
<dbReference type="GO" id="GO:0005737">
    <property type="term" value="C:cytoplasm"/>
    <property type="evidence" value="ECO:0007669"/>
    <property type="project" value="UniProtKB-SubCell"/>
</dbReference>
<comment type="function">
    <text evidence="3">Required for cytoplasmic pre-assembly of axonemal dyneins, thereby playing a central role in motility in cilia and flagella. Involved in pre-assembly of dynein arm complexes in the cytoplasm before intraflagellar transport loads them for the ciliary compartment.</text>
</comment>
<comment type="subcellular location">
    <subcellularLocation>
        <location evidence="1 3">Cytoplasm</location>
    </subcellularLocation>
</comment>
<dbReference type="InterPro" id="IPR012981">
    <property type="entry name" value="PIH1_N"/>
</dbReference>
<name>T0QNF0_SAPDV</name>